<evidence type="ECO:0000313" key="5">
    <source>
        <dbReference type="Proteomes" id="UP001203004"/>
    </source>
</evidence>
<feature type="domain" description="DUF1980" evidence="2">
    <location>
        <begin position="12"/>
        <end position="120"/>
    </location>
</feature>
<comment type="caution">
    <text evidence="4">The sequence shown here is derived from an EMBL/GenBank/DDBJ whole genome shotgun (WGS) entry which is preliminary data.</text>
</comment>
<dbReference type="InterPro" id="IPR048447">
    <property type="entry name" value="DUF1980_C"/>
</dbReference>
<dbReference type="Pfam" id="PF21537">
    <property type="entry name" value="DUF1980_C"/>
    <property type="match status" value="1"/>
</dbReference>
<feature type="transmembrane region" description="Helical" evidence="1">
    <location>
        <begin position="89"/>
        <end position="108"/>
    </location>
</feature>
<gene>
    <name evidence="4" type="ORF">M3N64_02160</name>
</gene>
<dbReference type="InterPro" id="IPR048493">
    <property type="entry name" value="DUF1980_N"/>
</dbReference>
<evidence type="ECO:0000259" key="3">
    <source>
        <dbReference type="Pfam" id="PF21537"/>
    </source>
</evidence>
<dbReference type="Pfam" id="PF09323">
    <property type="entry name" value="DUF1980"/>
    <property type="match status" value="1"/>
</dbReference>
<keyword evidence="1" id="KW-0472">Membrane</keyword>
<dbReference type="InterPro" id="IPR052955">
    <property type="entry name" value="UPF0703_membrane_permease"/>
</dbReference>
<reference evidence="4 5" key="1">
    <citation type="submission" date="2022-05" db="EMBL/GenBank/DDBJ databases">
        <title>Sporolactobacillus sp nov CPB3-1, isolated from tree bark (Mangifera indica L.).</title>
        <authorList>
            <person name="Phuengjayaem S."/>
            <person name="Tanasupawat S."/>
        </authorList>
    </citation>
    <scope>NUCLEOTIDE SEQUENCE [LARGE SCALE GENOMIC DNA]</scope>
    <source>
        <strain evidence="4 5">CPB3-1</strain>
    </source>
</reference>
<evidence type="ECO:0000313" key="4">
    <source>
        <dbReference type="EMBL" id="MCL1630759.1"/>
    </source>
</evidence>
<keyword evidence="5" id="KW-1185">Reference proteome</keyword>
<accession>A0ABT0M7E5</accession>
<dbReference type="InterPro" id="IPR015402">
    <property type="entry name" value="DUF1980"/>
</dbReference>
<dbReference type="Proteomes" id="UP001203004">
    <property type="component" value="Unassembled WGS sequence"/>
</dbReference>
<dbReference type="NCBIfam" id="TIGR03943">
    <property type="entry name" value="TIGR03943 family putative permease subunit"/>
    <property type="match status" value="1"/>
</dbReference>
<sequence length="287" mass="32305">MDERRISRHHYLRGIVLGGMALFLFRISYYGDLKYYLAPKLAIYAQFTIGALALLSLIHFVLPPVTHRHDNCDDCEHHHSLPKKGLHSLLFFSLFFLPVLTGFVFPHYTLGSAIASNRSFKQAIPSQTARQEKGVKKTATSAGAQRNPISQEQFDALKQKLLKRQKIVVDDAQYTYILNILEQDPSAFRGKQLVLKGVVYRDSHTPTNEIVTARFDISCCIADASVYGIRTKGSVTSLKKDTWIQVTGTLETVSKSKTAVPVLTRTNIQPIKEPDHPYVYDNGVLLE</sequence>
<name>A0ABT0M7E5_9BACL</name>
<feature type="transmembrane region" description="Helical" evidence="1">
    <location>
        <begin position="12"/>
        <end position="29"/>
    </location>
</feature>
<organism evidence="4 5">
    <name type="scientific">Sporolactobacillus mangiferae</name>
    <dbReference type="NCBI Taxonomy" id="2940498"/>
    <lineage>
        <taxon>Bacteria</taxon>
        <taxon>Bacillati</taxon>
        <taxon>Bacillota</taxon>
        <taxon>Bacilli</taxon>
        <taxon>Bacillales</taxon>
        <taxon>Sporolactobacillaceae</taxon>
        <taxon>Sporolactobacillus</taxon>
    </lineage>
</organism>
<keyword evidence="1" id="KW-1133">Transmembrane helix</keyword>
<evidence type="ECO:0000259" key="2">
    <source>
        <dbReference type="Pfam" id="PF09323"/>
    </source>
</evidence>
<dbReference type="RefSeq" id="WP_249096673.1">
    <property type="nucleotide sequence ID" value="NZ_JAMAST010000001.1"/>
</dbReference>
<feature type="domain" description="DUF1980" evidence="3">
    <location>
        <begin position="151"/>
        <end position="280"/>
    </location>
</feature>
<feature type="transmembrane region" description="Helical" evidence="1">
    <location>
        <begin position="41"/>
        <end position="62"/>
    </location>
</feature>
<proteinExistence type="predicted"/>
<dbReference type="EMBL" id="JAMAST010000001">
    <property type="protein sequence ID" value="MCL1630759.1"/>
    <property type="molecule type" value="Genomic_DNA"/>
</dbReference>
<dbReference type="PANTHER" id="PTHR40047">
    <property type="entry name" value="UPF0703 PROTEIN YCGQ"/>
    <property type="match status" value="1"/>
</dbReference>
<protein>
    <submittedName>
        <fullName evidence="4">TIGR03943 family protein</fullName>
    </submittedName>
</protein>
<keyword evidence="1" id="KW-0812">Transmembrane</keyword>
<evidence type="ECO:0000256" key="1">
    <source>
        <dbReference type="SAM" id="Phobius"/>
    </source>
</evidence>
<dbReference type="PANTHER" id="PTHR40047:SF1">
    <property type="entry name" value="UPF0703 PROTEIN YCGQ"/>
    <property type="match status" value="1"/>
</dbReference>